<dbReference type="STRING" id="93684.SAMN05421853_108121"/>
<feature type="transmembrane region" description="Helical" evidence="1">
    <location>
        <begin position="23"/>
        <end position="41"/>
    </location>
</feature>
<keyword evidence="1" id="KW-0472">Membrane</keyword>
<proteinExistence type="predicted"/>
<accession>A0A1I5Z8R1</accession>
<protein>
    <submittedName>
        <fullName evidence="2">Uncharacterized protein</fullName>
    </submittedName>
</protein>
<name>A0A1I5Z8R1_9RHOB</name>
<sequence>MQQAIHDGYRSLGLIVNLNWDRILYGLTIVVALCLGTFVGSF</sequence>
<organism evidence="2 3">
    <name type="scientific">Roseivivax halotolerans</name>
    <dbReference type="NCBI Taxonomy" id="93684"/>
    <lineage>
        <taxon>Bacteria</taxon>
        <taxon>Pseudomonadati</taxon>
        <taxon>Pseudomonadota</taxon>
        <taxon>Alphaproteobacteria</taxon>
        <taxon>Rhodobacterales</taxon>
        <taxon>Roseobacteraceae</taxon>
        <taxon>Roseivivax</taxon>
    </lineage>
</organism>
<evidence type="ECO:0000256" key="1">
    <source>
        <dbReference type="SAM" id="Phobius"/>
    </source>
</evidence>
<dbReference type="RefSeq" id="WP_256371897.1">
    <property type="nucleotide sequence ID" value="NZ_FOXV01000008.1"/>
</dbReference>
<dbReference type="AlphaFoldDB" id="A0A1I5Z8R1"/>
<evidence type="ECO:0000313" key="2">
    <source>
        <dbReference type="EMBL" id="SFQ52850.1"/>
    </source>
</evidence>
<keyword evidence="1" id="KW-1133">Transmembrane helix</keyword>
<dbReference type="EMBL" id="FOXV01000008">
    <property type="protein sequence ID" value="SFQ52850.1"/>
    <property type="molecule type" value="Genomic_DNA"/>
</dbReference>
<reference evidence="3" key="1">
    <citation type="submission" date="2016-10" db="EMBL/GenBank/DDBJ databases">
        <authorList>
            <person name="Varghese N."/>
            <person name="Submissions S."/>
        </authorList>
    </citation>
    <scope>NUCLEOTIDE SEQUENCE [LARGE SCALE GENOMIC DNA]</scope>
    <source>
        <strain evidence="3">JCM 10271</strain>
    </source>
</reference>
<dbReference type="Proteomes" id="UP000243106">
    <property type="component" value="Unassembled WGS sequence"/>
</dbReference>
<keyword evidence="1" id="KW-0812">Transmembrane</keyword>
<gene>
    <name evidence="2" type="ORF">SAMN05421853_108121</name>
</gene>
<keyword evidence="3" id="KW-1185">Reference proteome</keyword>
<evidence type="ECO:0000313" key="3">
    <source>
        <dbReference type="Proteomes" id="UP000243106"/>
    </source>
</evidence>